<dbReference type="HOGENOM" id="CLU_3113721_0_0_11"/>
<protein>
    <submittedName>
        <fullName evidence="1">Uncharacterized protein</fullName>
    </submittedName>
</protein>
<dbReference type="EMBL" id="ACLF03000003">
    <property type="protein sequence ID" value="EFQ84045.1"/>
    <property type="molecule type" value="Genomic_DNA"/>
</dbReference>
<evidence type="ECO:0000313" key="1">
    <source>
        <dbReference type="EMBL" id="EFQ84045.1"/>
    </source>
</evidence>
<accession>E2S9X1</accession>
<comment type="caution">
    <text evidence="1">The sequence shown here is derived from an EMBL/GenBank/DDBJ whole genome shotgun (WGS) entry which is preliminary data.</text>
</comment>
<dbReference type="AlphaFoldDB" id="E2S9X1"/>
<keyword evidence="2" id="KW-1185">Reference proteome</keyword>
<sequence length="50" mass="5275">MSVRLGLVPRPHGRCAPWRPHAREPHVSVASGSALTVAALPGDHMLANPT</sequence>
<proteinExistence type="predicted"/>
<reference evidence="1" key="1">
    <citation type="submission" date="2010-08" db="EMBL/GenBank/DDBJ databases">
        <authorList>
            <person name="Muzny D."/>
            <person name="Qin X."/>
            <person name="Buhay C."/>
            <person name="Dugan-Rocha S."/>
            <person name="Ding Y."/>
            <person name="Chen G."/>
            <person name="Hawes A."/>
            <person name="Holder M."/>
            <person name="Jhangiani S."/>
            <person name="Johnson A."/>
            <person name="Khan Z."/>
            <person name="Li Z."/>
            <person name="Liu W."/>
            <person name="Liu X."/>
            <person name="Perez L."/>
            <person name="Shen H."/>
            <person name="Wang Q."/>
            <person name="Watt J."/>
            <person name="Xi L."/>
            <person name="Xin Y."/>
            <person name="Zhou J."/>
            <person name="Deng J."/>
            <person name="Jiang H."/>
            <person name="Liu Y."/>
            <person name="Qu J."/>
            <person name="Song X.-Z."/>
            <person name="Zhang L."/>
            <person name="Villasana D."/>
            <person name="Johnson A."/>
            <person name="Liu J."/>
            <person name="Liyanage D."/>
            <person name="Lorensuhewa L."/>
            <person name="Robinson T."/>
            <person name="Song A."/>
            <person name="Song B.-B."/>
            <person name="Dinh H."/>
            <person name="Thornton R."/>
            <person name="Coyle M."/>
            <person name="Francisco L."/>
            <person name="Jackson L."/>
            <person name="Javaid M."/>
            <person name="Korchina V."/>
            <person name="Kovar C."/>
            <person name="Mata R."/>
            <person name="Mathew T."/>
            <person name="Ngo R."/>
            <person name="Nguyen L."/>
            <person name="Nguyen N."/>
            <person name="Okwuonu G."/>
            <person name="Ongeri F."/>
            <person name="Pham C."/>
            <person name="Simmons D."/>
            <person name="Wilczek-Boney K."/>
            <person name="Hale W."/>
            <person name="Jakkamsetti A."/>
            <person name="Pham P."/>
            <person name="Ruth R."/>
            <person name="San Lucas F."/>
            <person name="Warren J."/>
            <person name="Zhang J."/>
            <person name="Zhao Z."/>
            <person name="Zhou C."/>
            <person name="Zhu D."/>
            <person name="Lee S."/>
            <person name="Bess C."/>
            <person name="Blankenburg K."/>
            <person name="Forbes L."/>
            <person name="Fu Q."/>
            <person name="Gubbala S."/>
            <person name="Hirani K."/>
            <person name="Jayaseelan J.C."/>
            <person name="Lara F."/>
            <person name="Munidasa M."/>
            <person name="Palculict T."/>
            <person name="Patil S."/>
            <person name="Pu L.-L."/>
            <person name="Saada N."/>
            <person name="Tang L."/>
            <person name="Weissenberger G."/>
            <person name="Zhu Y."/>
            <person name="Hemphill L."/>
            <person name="Shang Y."/>
            <person name="Youmans B."/>
            <person name="Ayvaz T."/>
            <person name="Ross M."/>
            <person name="Santibanez J."/>
            <person name="Aqrawi P."/>
            <person name="Gross S."/>
            <person name="Joshi V."/>
            <person name="Fowler G."/>
            <person name="Nazareth L."/>
            <person name="Reid J."/>
            <person name="Worley K."/>
            <person name="Petrosino J."/>
            <person name="Highlander S."/>
            <person name="Gibbs R."/>
        </authorList>
    </citation>
    <scope>NUCLEOTIDE SEQUENCE [LARGE SCALE GENOMIC DNA]</scope>
    <source>
        <strain evidence="1">DSM 15272</strain>
    </source>
</reference>
<gene>
    <name evidence="1" type="ORF">HMPREF0063_10761</name>
</gene>
<dbReference type="Proteomes" id="UP000003111">
    <property type="component" value="Unassembled WGS sequence"/>
</dbReference>
<name>E2S9X1_9ACTN</name>
<evidence type="ECO:0000313" key="2">
    <source>
        <dbReference type="Proteomes" id="UP000003111"/>
    </source>
</evidence>
<organism evidence="1 2">
    <name type="scientific">Aeromicrobium marinum DSM 15272</name>
    <dbReference type="NCBI Taxonomy" id="585531"/>
    <lineage>
        <taxon>Bacteria</taxon>
        <taxon>Bacillati</taxon>
        <taxon>Actinomycetota</taxon>
        <taxon>Actinomycetes</taxon>
        <taxon>Propionibacteriales</taxon>
        <taxon>Nocardioidaceae</taxon>
        <taxon>Aeromicrobium</taxon>
    </lineage>
</organism>
<dbReference type="STRING" id="585531.HMPREF0063_10761"/>